<organism evidence="5 6">
    <name type="scientific">Trichodelitschia bisporula</name>
    <dbReference type="NCBI Taxonomy" id="703511"/>
    <lineage>
        <taxon>Eukaryota</taxon>
        <taxon>Fungi</taxon>
        <taxon>Dikarya</taxon>
        <taxon>Ascomycota</taxon>
        <taxon>Pezizomycotina</taxon>
        <taxon>Dothideomycetes</taxon>
        <taxon>Dothideomycetes incertae sedis</taxon>
        <taxon>Phaeotrichales</taxon>
        <taxon>Phaeotrichaceae</taxon>
        <taxon>Trichodelitschia</taxon>
    </lineage>
</organism>
<sequence>MDDNKKSAVPRFASFRPKQSATAELPPRHEEPPEENRRPSRSRHGEVLISRPKRESRHKEDLLRGEKESRSTESRRRIREHRASREHRRHASPDSEPPREPQPTPRSSHFVIDTKGDRDNLTYRSSYRYATGHYRRIGYGRVLGLDPSFKIDPALSDNRQVVVIGTRKQQNKRRPLLHRLGTMDRELRLIKQSSDRSECEPEFIPLAHKRGNLNMDESTVPHYLASQNPVDEPTDSDMEYTSSSSSEPEPAQLSLLSDKDKVAYYERQTHSEPWNIEAWLALAKIQESLIRIDRDTLDKFSGELTGPTRRALADIRVSIYEKCLRKIATTKDTSQIWLSLLDEGAHVWDGATLAARWSEALSKKRHSEALWIAHVNYVQSDIRAFRYERCKAEYQRALSVIASLAPHTGVSNGIRNFIYLFTRFTVFVRDSGYHELAEALWQALLEFHVLDPIRGDIDTFAEWWDLEGPRIGEIGARGWWTSGDDPPPEPAAAGIYPDLPLSTAEHEAVCAWQHAGRAGNTTETDDPDHVILASDIAPFLFPDLRGRLPPRDVVDGFLCFLGLPALSWDAGSACGDFRKDPFLATPPGGAFDFLSSVLPLRFFRSTPALLFSAAFTNPPPDVDWTIRALTLLSSIPTPDSYIGEYTIALAHAFAPFTAAILAKSLLRQSRNDFRLYNALALISPRERAEHILTTALSRVPSVKDPLTFEHTCASDTLDTLTLTHTRVWKALDGGDVDMAFRCAAEARDESQVRDVKGWSENHIPAGAMFGLLCGDAMRPRNPAASLMAVELNALLAYLPTRNIQAAIKVIREAWDYEHLELKSLRVDDPVAREVLDQAQARLLSAHRAAVRAFPLALMRDTLDESLRRYPENALLVEGMVSVVGRFEGRVKGIIGGYWDQSKEVAGGVARAWWEGRIAAAIAGSEGAKVQVGRVRAAAERAVQGEGKRTGAVWMGLMRLDSGEGVWARAVKACPASKWVLLAGDGRVPLERMRELAEDVGVRVLRFGEVAEGVGVRD</sequence>
<dbReference type="OrthoDB" id="297219at2759"/>
<dbReference type="Pfam" id="PF08424">
    <property type="entry name" value="NRDE-2"/>
    <property type="match status" value="1"/>
</dbReference>
<name>A0A6G1HJF2_9PEZI</name>
<feature type="compositionally biased region" description="Basic residues" evidence="4">
    <location>
        <begin position="76"/>
        <end position="90"/>
    </location>
</feature>
<dbReference type="PANTHER" id="PTHR13471:SF0">
    <property type="entry name" value="NUCLEAR EXOSOME REGULATOR NRDE2"/>
    <property type="match status" value="1"/>
</dbReference>
<dbReference type="GO" id="GO:0071013">
    <property type="term" value="C:catalytic step 2 spliceosome"/>
    <property type="evidence" value="ECO:0007669"/>
    <property type="project" value="TreeGrafter"/>
</dbReference>
<keyword evidence="3" id="KW-0539">Nucleus</keyword>
<evidence type="ECO:0000256" key="4">
    <source>
        <dbReference type="SAM" id="MobiDB-lite"/>
    </source>
</evidence>
<dbReference type="Proteomes" id="UP000799640">
    <property type="component" value="Unassembled WGS sequence"/>
</dbReference>
<dbReference type="GO" id="GO:0031048">
    <property type="term" value="P:regulatory ncRNA-mediated heterochromatin formation"/>
    <property type="evidence" value="ECO:0007669"/>
    <property type="project" value="TreeGrafter"/>
</dbReference>
<protein>
    <submittedName>
        <fullName evidence="5">DUF1740-domain-containing protein</fullName>
    </submittedName>
</protein>
<evidence type="ECO:0000313" key="6">
    <source>
        <dbReference type="Proteomes" id="UP000799640"/>
    </source>
</evidence>
<feature type="compositionally biased region" description="Low complexity" evidence="4">
    <location>
        <begin position="242"/>
        <end position="253"/>
    </location>
</feature>
<accession>A0A6G1HJF2</accession>
<proteinExistence type="inferred from homology"/>
<feature type="region of interest" description="Disordered" evidence="4">
    <location>
        <begin position="1"/>
        <end position="117"/>
    </location>
</feature>
<dbReference type="InterPro" id="IPR013633">
    <property type="entry name" value="NRDE-2"/>
</dbReference>
<evidence type="ECO:0000256" key="3">
    <source>
        <dbReference type="ARBA" id="ARBA00023242"/>
    </source>
</evidence>
<evidence type="ECO:0000313" key="5">
    <source>
        <dbReference type="EMBL" id="KAF2396021.1"/>
    </source>
</evidence>
<reference evidence="5" key="1">
    <citation type="journal article" date="2020" name="Stud. Mycol.">
        <title>101 Dothideomycetes genomes: a test case for predicting lifestyles and emergence of pathogens.</title>
        <authorList>
            <person name="Haridas S."/>
            <person name="Albert R."/>
            <person name="Binder M."/>
            <person name="Bloem J."/>
            <person name="Labutti K."/>
            <person name="Salamov A."/>
            <person name="Andreopoulos B."/>
            <person name="Baker S."/>
            <person name="Barry K."/>
            <person name="Bills G."/>
            <person name="Bluhm B."/>
            <person name="Cannon C."/>
            <person name="Castanera R."/>
            <person name="Culley D."/>
            <person name="Daum C."/>
            <person name="Ezra D."/>
            <person name="Gonzalez J."/>
            <person name="Henrissat B."/>
            <person name="Kuo A."/>
            <person name="Liang C."/>
            <person name="Lipzen A."/>
            <person name="Lutzoni F."/>
            <person name="Magnuson J."/>
            <person name="Mondo S."/>
            <person name="Nolan M."/>
            <person name="Ohm R."/>
            <person name="Pangilinan J."/>
            <person name="Park H.-J."/>
            <person name="Ramirez L."/>
            <person name="Alfaro M."/>
            <person name="Sun H."/>
            <person name="Tritt A."/>
            <person name="Yoshinaga Y."/>
            <person name="Zwiers L.-H."/>
            <person name="Turgeon B."/>
            <person name="Goodwin S."/>
            <person name="Spatafora J."/>
            <person name="Crous P."/>
            <person name="Grigoriev I."/>
        </authorList>
    </citation>
    <scope>NUCLEOTIDE SEQUENCE</scope>
    <source>
        <strain evidence="5">CBS 262.69</strain>
    </source>
</reference>
<keyword evidence="6" id="KW-1185">Reference proteome</keyword>
<comment type="similarity">
    <text evidence="2">Belongs to the NRDE2 family.</text>
</comment>
<dbReference type="PANTHER" id="PTHR13471">
    <property type="entry name" value="TETRATRICOPEPTIDE-LIKE HELICAL"/>
    <property type="match status" value="1"/>
</dbReference>
<comment type="subcellular location">
    <subcellularLocation>
        <location evidence="1">Nucleus</location>
    </subcellularLocation>
</comment>
<feature type="compositionally biased region" description="Basic and acidic residues" evidence="4">
    <location>
        <begin position="26"/>
        <end position="46"/>
    </location>
</feature>
<gene>
    <name evidence="5" type="ORF">EJ06DRAFT_585557</name>
</gene>
<feature type="compositionally biased region" description="Basic and acidic residues" evidence="4">
    <location>
        <begin position="57"/>
        <end position="75"/>
    </location>
</feature>
<evidence type="ECO:0000256" key="1">
    <source>
        <dbReference type="ARBA" id="ARBA00004123"/>
    </source>
</evidence>
<feature type="region of interest" description="Disordered" evidence="4">
    <location>
        <begin position="225"/>
        <end position="253"/>
    </location>
</feature>
<dbReference type="EMBL" id="ML996709">
    <property type="protein sequence ID" value="KAF2396021.1"/>
    <property type="molecule type" value="Genomic_DNA"/>
</dbReference>
<dbReference type="AlphaFoldDB" id="A0A6G1HJF2"/>
<evidence type="ECO:0000256" key="2">
    <source>
        <dbReference type="ARBA" id="ARBA00009265"/>
    </source>
</evidence>
<dbReference type="GO" id="GO:1902369">
    <property type="term" value="P:negative regulation of RNA catabolic process"/>
    <property type="evidence" value="ECO:0007669"/>
    <property type="project" value="TreeGrafter"/>
</dbReference>